<dbReference type="EMBL" id="BRXU01000002">
    <property type="protein sequence ID" value="GLC49720.1"/>
    <property type="molecule type" value="Genomic_DNA"/>
</dbReference>
<gene>
    <name evidence="2" type="primary">PLESTMB000267</name>
    <name evidence="2" type="ORF">PLESTB_000279500</name>
</gene>
<name>A0A9W6BDE2_9CHLO</name>
<feature type="region of interest" description="Disordered" evidence="1">
    <location>
        <begin position="23"/>
        <end position="49"/>
    </location>
</feature>
<dbReference type="Proteomes" id="UP001165080">
    <property type="component" value="Unassembled WGS sequence"/>
</dbReference>
<accession>A0A9W6BDE2</accession>
<evidence type="ECO:0000256" key="1">
    <source>
        <dbReference type="SAM" id="MobiDB-lite"/>
    </source>
</evidence>
<organism evidence="2 3">
    <name type="scientific">Pleodorina starrii</name>
    <dbReference type="NCBI Taxonomy" id="330485"/>
    <lineage>
        <taxon>Eukaryota</taxon>
        <taxon>Viridiplantae</taxon>
        <taxon>Chlorophyta</taxon>
        <taxon>core chlorophytes</taxon>
        <taxon>Chlorophyceae</taxon>
        <taxon>CS clade</taxon>
        <taxon>Chlamydomonadales</taxon>
        <taxon>Volvocaceae</taxon>
        <taxon>Pleodorina</taxon>
    </lineage>
</organism>
<sequence>MSSSAMRCALRHVCTGCVCAGSGGGGGSISGGVKKGDARTGDKRAAVPRGSRGMLGHVCAGAGKRGGLAHGRGPRRWYLLRAGEAKGAAAAAEAEAGRCM</sequence>
<feature type="compositionally biased region" description="Basic and acidic residues" evidence="1">
    <location>
        <begin position="34"/>
        <end position="45"/>
    </location>
</feature>
<comment type="caution">
    <text evidence="2">The sequence shown here is derived from an EMBL/GenBank/DDBJ whole genome shotgun (WGS) entry which is preliminary data.</text>
</comment>
<reference evidence="2 3" key="1">
    <citation type="journal article" date="2023" name="Commun. Biol.">
        <title>Reorganization of the ancestral sex-determining regions during the evolution of trioecy in Pleodorina starrii.</title>
        <authorList>
            <person name="Takahashi K."/>
            <person name="Suzuki S."/>
            <person name="Kawai-Toyooka H."/>
            <person name="Yamamoto K."/>
            <person name="Hamaji T."/>
            <person name="Ootsuki R."/>
            <person name="Yamaguchi H."/>
            <person name="Kawachi M."/>
            <person name="Higashiyama T."/>
            <person name="Nozaki H."/>
        </authorList>
    </citation>
    <scope>NUCLEOTIDE SEQUENCE [LARGE SCALE GENOMIC DNA]</scope>
    <source>
        <strain evidence="2 3">NIES-4479</strain>
    </source>
</reference>
<evidence type="ECO:0000313" key="2">
    <source>
        <dbReference type="EMBL" id="GLC49720.1"/>
    </source>
</evidence>
<protein>
    <submittedName>
        <fullName evidence="2">Uncharacterized protein</fullName>
    </submittedName>
</protein>
<evidence type="ECO:0000313" key="3">
    <source>
        <dbReference type="Proteomes" id="UP001165080"/>
    </source>
</evidence>
<keyword evidence="3" id="KW-1185">Reference proteome</keyword>
<proteinExistence type="predicted"/>
<dbReference type="AlphaFoldDB" id="A0A9W6BDE2"/>